<keyword evidence="7" id="KW-0539">Nucleus</keyword>
<evidence type="ECO:0000256" key="6">
    <source>
        <dbReference type="ARBA" id="ARBA00023163"/>
    </source>
</evidence>
<protein>
    <recommendedName>
        <fullName evidence="3">SWR1-complex protein 4</fullName>
    </recommendedName>
</protein>
<dbReference type="OrthoDB" id="19740at2759"/>
<name>A0A9N8ZNT1_9GLOM</name>
<accession>A0A9N8ZNT1</accession>
<evidence type="ECO:0000256" key="7">
    <source>
        <dbReference type="ARBA" id="ARBA00023242"/>
    </source>
</evidence>
<organism evidence="11 12">
    <name type="scientific">Paraglomus brasilianum</name>
    <dbReference type="NCBI Taxonomy" id="144538"/>
    <lineage>
        <taxon>Eukaryota</taxon>
        <taxon>Fungi</taxon>
        <taxon>Fungi incertae sedis</taxon>
        <taxon>Mucoromycota</taxon>
        <taxon>Glomeromycotina</taxon>
        <taxon>Glomeromycetes</taxon>
        <taxon>Paraglomerales</taxon>
        <taxon>Paraglomeraceae</taxon>
        <taxon>Paraglomus</taxon>
    </lineage>
</organism>
<dbReference type="GO" id="GO:0000812">
    <property type="term" value="C:Swr1 complex"/>
    <property type="evidence" value="ECO:0007669"/>
    <property type="project" value="TreeGrafter"/>
</dbReference>
<dbReference type="PANTHER" id="PTHR12855">
    <property type="entry name" value="DNA METHYLTRANSFERASE 1-ASSOCIATED PROTEIN 1 FAMILY MEMBER"/>
    <property type="match status" value="1"/>
</dbReference>
<evidence type="ECO:0000313" key="11">
    <source>
        <dbReference type="EMBL" id="CAG8501912.1"/>
    </source>
</evidence>
<feature type="compositionally biased region" description="Basic and acidic residues" evidence="9">
    <location>
        <begin position="413"/>
        <end position="424"/>
    </location>
</feature>
<dbReference type="InterPro" id="IPR009057">
    <property type="entry name" value="Homeodomain-like_sf"/>
</dbReference>
<evidence type="ECO:0000256" key="8">
    <source>
        <dbReference type="ARBA" id="ARBA00025264"/>
    </source>
</evidence>
<keyword evidence="6" id="KW-0804">Transcription</keyword>
<dbReference type="Pfam" id="PF05499">
    <property type="entry name" value="DMAP1"/>
    <property type="match status" value="1"/>
</dbReference>
<evidence type="ECO:0000256" key="1">
    <source>
        <dbReference type="ARBA" id="ARBA00004123"/>
    </source>
</evidence>
<dbReference type="GO" id="GO:0000122">
    <property type="term" value="P:negative regulation of transcription by RNA polymerase II"/>
    <property type="evidence" value="ECO:0007669"/>
    <property type="project" value="TreeGrafter"/>
</dbReference>
<evidence type="ECO:0000256" key="4">
    <source>
        <dbReference type="ARBA" id="ARBA00022853"/>
    </source>
</evidence>
<evidence type="ECO:0000259" key="10">
    <source>
        <dbReference type="SMART" id="SM00717"/>
    </source>
</evidence>
<dbReference type="GO" id="GO:0006281">
    <property type="term" value="P:DNA repair"/>
    <property type="evidence" value="ECO:0007669"/>
    <property type="project" value="InterPro"/>
</dbReference>
<evidence type="ECO:0000256" key="9">
    <source>
        <dbReference type="SAM" id="MobiDB-lite"/>
    </source>
</evidence>
<evidence type="ECO:0000313" key="12">
    <source>
        <dbReference type="Proteomes" id="UP000789739"/>
    </source>
</evidence>
<dbReference type="GO" id="GO:0003714">
    <property type="term" value="F:transcription corepressor activity"/>
    <property type="evidence" value="ECO:0007669"/>
    <property type="project" value="TreeGrafter"/>
</dbReference>
<dbReference type="SUPFAM" id="SSF46689">
    <property type="entry name" value="Homeodomain-like"/>
    <property type="match status" value="1"/>
</dbReference>
<feature type="region of interest" description="Disordered" evidence="9">
    <location>
        <begin position="1"/>
        <end position="34"/>
    </location>
</feature>
<evidence type="ECO:0000256" key="2">
    <source>
        <dbReference type="ARBA" id="ARBA00006918"/>
    </source>
</evidence>
<feature type="domain" description="Myb-like" evidence="10">
    <location>
        <begin position="148"/>
        <end position="200"/>
    </location>
</feature>
<dbReference type="EMBL" id="CAJVPI010000214">
    <property type="protein sequence ID" value="CAG8501912.1"/>
    <property type="molecule type" value="Genomic_DNA"/>
</dbReference>
<comment type="subcellular location">
    <subcellularLocation>
        <location evidence="1">Nucleus</location>
    </subcellularLocation>
</comment>
<dbReference type="GO" id="GO:0035267">
    <property type="term" value="C:NuA4 histone acetyltransferase complex"/>
    <property type="evidence" value="ECO:0007669"/>
    <property type="project" value="InterPro"/>
</dbReference>
<keyword evidence="5" id="KW-0805">Transcription regulation</keyword>
<dbReference type="InterPro" id="IPR032563">
    <property type="entry name" value="DAMP1_SANT-like"/>
</dbReference>
<sequence length="436" mass="50232">MATSDVRDILQISRPAPSAEGTPKKSTKPEKEKKPGLCYFDKEVTTATSNSYYVTFVDKGISRELFQLIGGAPPVAFTKPTYKQKPNLRLKAAHWELREFVHPGRTDQLALLRWTKDINSNITEDGLQEFQNLEVVQYTDEEYHKHLLDRDWTKEETDYLFDLYKRYDGRFMIIYDRYECPGKRRTMEDLKDRFYFVQRKIIQQRPGQDKAEIAKYNYDKNREVDRKRNLCMLFTRTPDQIKEEESLLEEYERIEQNEKKFAKEREALIKSLAFQDISTAVKRKRSMTNGSSAPATEIVTPVISVPASESLPKKSRRASASSVGTSAVVEAHPPVEHVRREKLPPGVIVRSQKIPQVKQGAITKVSKYLQEAGLGIRPSMPTENVCAKWIELQKAIVSLHDLKRHVEKQEHELKTKKQLLEKAKAATGGSSSNQNW</sequence>
<comment type="function">
    <text evidence="8">Component of the SWR1 complex which mediates the ATP-dependent exchange of histone H2A for the H2A variant HZT1 leading to transcriptional regulation of selected genes by chromatin remodeling. Component of the NuA4 histone acetyltransferase complex which is involved in transcriptional activation of selected genes principally by acetylation of nucleosomal histone H4 and H2A. The NuA4 complex is also involved in DNA repair.</text>
</comment>
<dbReference type="InterPro" id="IPR008468">
    <property type="entry name" value="DMAP1"/>
</dbReference>
<dbReference type="InterPro" id="IPR027109">
    <property type="entry name" value="Swc4/Dmap1"/>
</dbReference>
<dbReference type="Gene3D" id="1.10.10.60">
    <property type="entry name" value="Homeodomain-like"/>
    <property type="match status" value="1"/>
</dbReference>
<comment type="similarity">
    <text evidence="2">Belongs to the SWC4 family.</text>
</comment>
<proteinExistence type="inferred from homology"/>
<dbReference type="InterPro" id="IPR001005">
    <property type="entry name" value="SANT/Myb"/>
</dbReference>
<evidence type="ECO:0000256" key="3">
    <source>
        <dbReference type="ARBA" id="ARBA00019132"/>
    </source>
</evidence>
<dbReference type="Proteomes" id="UP000789739">
    <property type="component" value="Unassembled WGS sequence"/>
</dbReference>
<gene>
    <name evidence="11" type="ORF">PBRASI_LOCUS2652</name>
</gene>
<comment type="caution">
    <text evidence="11">The sequence shown here is derived from an EMBL/GenBank/DDBJ whole genome shotgun (WGS) entry which is preliminary data.</text>
</comment>
<dbReference type="Pfam" id="PF16282">
    <property type="entry name" value="SANT_DAMP1_like"/>
    <property type="match status" value="1"/>
</dbReference>
<dbReference type="AlphaFoldDB" id="A0A9N8ZNT1"/>
<dbReference type="GO" id="GO:0006338">
    <property type="term" value="P:chromatin remodeling"/>
    <property type="evidence" value="ECO:0007669"/>
    <property type="project" value="InterPro"/>
</dbReference>
<feature type="region of interest" description="Disordered" evidence="9">
    <location>
        <begin position="413"/>
        <end position="436"/>
    </location>
</feature>
<reference evidence="11" key="1">
    <citation type="submission" date="2021-06" db="EMBL/GenBank/DDBJ databases">
        <authorList>
            <person name="Kallberg Y."/>
            <person name="Tangrot J."/>
            <person name="Rosling A."/>
        </authorList>
    </citation>
    <scope>NUCLEOTIDE SEQUENCE</scope>
    <source>
        <strain evidence="11">BR232B</strain>
    </source>
</reference>
<dbReference type="SMART" id="SM00717">
    <property type="entry name" value="SANT"/>
    <property type="match status" value="1"/>
</dbReference>
<evidence type="ECO:0000256" key="5">
    <source>
        <dbReference type="ARBA" id="ARBA00023015"/>
    </source>
</evidence>
<keyword evidence="12" id="KW-1185">Reference proteome</keyword>
<dbReference type="PANTHER" id="PTHR12855:SF10">
    <property type="entry name" value="DNA METHYLTRANSFERASE 1-ASSOCIATED PROTEIN 1"/>
    <property type="match status" value="1"/>
</dbReference>
<keyword evidence="4" id="KW-0156">Chromatin regulator</keyword>